<evidence type="ECO:0000259" key="1">
    <source>
        <dbReference type="Pfam" id="PF01738"/>
    </source>
</evidence>
<reference evidence="3" key="1">
    <citation type="submission" date="2016-07" db="EMBL/GenBank/DDBJ databases">
        <authorList>
            <person name="Florea S."/>
            <person name="Webb J.S."/>
            <person name="Jaromczyk J."/>
            <person name="Schardl C.L."/>
        </authorList>
    </citation>
    <scope>NUCLEOTIDE SEQUENCE [LARGE SCALE GENOMIC DNA]</scope>
    <source>
        <strain evidence="3">Z6</strain>
    </source>
</reference>
<dbReference type="PANTHER" id="PTHR43265:SF1">
    <property type="entry name" value="ESTERASE ESTD"/>
    <property type="match status" value="1"/>
</dbReference>
<dbReference type="InterPro" id="IPR002925">
    <property type="entry name" value="Dienelactn_hydro"/>
</dbReference>
<proteinExistence type="predicted"/>
<dbReference type="Gene3D" id="3.40.50.1820">
    <property type="entry name" value="alpha/beta hydrolase"/>
    <property type="match status" value="1"/>
</dbReference>
<dbReference type="AlphaFoldDB" id="A0A1C0A5D5"/>
<dbReference type="SUPFAM" id="SSF53474">
    <property type="entry name" value="alpha/beta-Hydrolases"/>
    <property type="match status" value="1"/>
</dbReference>
<dbReference type="RefSeq" id="WP_068719269.1">
    <property type="nucleotide sequence ID" value="NZ_LWDV01000010.1"/>
</dbReference>
<dbReference type="EMBL" id="LWDV01000010">
    <property type="protein sequence ID" value="OCL25357.1"/>
    <property type="molecule type" value="Genomic_DNA"/>
</dbReference>
<dbReference type="InterPro" id="IPR029058">
    <property type="entry name" value="AB_hydrolase_fold"/>
</dbReference>
<dbReference type="OrthoDB" id="2111912at2"/>
<evidence type="ECO:0000313" key="2">
    <source>
        <dbReference type="EMBL" id="OCL25357.1"/>
    </source>
</evidence>
<reference evidence="2 3" key="2">
    <citation type="submission" date="2016-08" db="EMBL/GenBank/DDBJ databases">
        <title>Orenia metallireducens sp. nov. strain Z6, a Novel Metal-reducing Firmicute from the Deep Subsurface.</title>
        <authorList>
            <person name="Maxim B.I."/>
            <person name="Kenneth K."/>
            <person name="Flynn T.M."/>
            <person name="Oloughlin E.J."/>
            <person name="Locke R.A."/>
            <person name="Weber J.R."/>
            <person name="Egan S.M."/>
            <person name="Mackie R.I."/>
            <person name="Cann I.K."/>
        </authorList>
    </citation>
    <scope>NUCLEOTIDE SEQUENCE [LARGE SCALE GENOMIC DNA]</scope>
    <source>
        <strain evidence="2 3">Z6</strain>
    </source>
</reference>
<organism evidence="2 3">
    <name type="scientific">Orenia metallireducens</name>
    <dbReference type="NCBI Taxonomy" id="1413210"/>
    <lineage>
        <taxon>Bacteria</taxon>
        <taxon>Bacillati</taxon>
        <taxon>Bacillota</taxon>
        <taxon>Clostridia</taxon>
        <taxon>Halanaerobiales</taxon>
        <taxon>Halobacteroidaceae</taxon>
        <taxon>Orenia</taxon>
    </lineage>
</organism>
<dbReference type="PROSITE" id="PS51257">
    <property type="entry name" value="PROKAR_LIPOPROTEIN"/>
    <property type="match status" value="1"/>
</dbReference>
<dbReference type="GO" id="GO:0052689">
    <property type="term" value="F:carboxylic ester hydrolase activity"/>
    <property type="evidence" value="ECO:0007669"/>
    <property type="project" value="TreeGrafter"/>
</dbReference>
<comment type="caution">
    <text evidence="2">The sequence shown here is derived from an EMBL/GenBank/DDBJ whole genome shotgun (WGS) entry which is preliminary data.</text>
</comment>
<accession>A0A1C0A5D5</accession>
<keyword evidence="3" id="KW-1185">Reference proteome</keyword>
<feature type="domain" description="Dienelactone hydrolase" evidence="1">
    <location>
        <begin position="232"/>
        <end position="290"/>
    </location>
</feature>
<dbReference type="PANTHER" id="PTHR43265">
    <property type="entry name" value="ESTERASE ESTD"/>
    <property type="match status" value="1"/>
</dbReference>
<dbReference type="InterPro" id="IPR053145">
    <property type="entry name" value="AB_hydrolase_Est10"/>
</dbReference>
<protein>
    <recommendedName>
        <fullName evidence="1">Dienelactone hydrolase domain-containing protein</fullName>
    </recommendedName>
</protein>
<sequence>MLKKLLGILALFLLLTFLVSCSNKVSLTIDKGKVINSKGEILKYYLGKRSENKLSDKLLVMIQGSGRDSITRRFGMGAGGARLGFDILYLEKYAFDDKELFDKTNCRERRIEDIEFVVNYVISNIYNNNLKEVLILADSEGGSIAPEIANDLKEVTHMIIMGSGGYSQAKEFEVLLEKELNSNEKGIFRKVGIKNKEDLLNKFTEIRKNPSYKKTWWGCTYRRWNSYLDYEPEKNILNLDMPVLFIIGKEDKSVPYESVEYLANKLGDKENFSFEIIPGLNHSFTDKAGNNKMKEIMKKIILPWYKENMIKE</sequence>
<gene>
    <name evidence="2" type="ORF">U472_13480</name>
</gene>
<dbReference type="Pfam" id="PF01738">
    <property type="entry name" value="DLH"/>
    <property type="match status" value="1"/>
</dbReference>
<dbReference type="Proteomes" id="UP000093514">
    <property type="component" value="Unassembled WGS sequence"/>
</dbReference>
<evidence type="ECO:0000313" key="3">
    <source>
        <dbReference type="Proteomes" id="UP000093514"/>
    </source>
</evidence>
<name>A0A1C0A5D5_9FIRM</name>